<evidence type="ECO:0000313" key="4">
    <source>
        <dbReference type="Proteomes" id="UP000574369"/>
    </source>
</evidence>
<dbReference type="PROSITE" id="PS51257">
    <property type="entry name" value="PROKAR_LIPOPROTEIN"/>
    <property type="match status" value="1"/>
</dbReference>
<evidence type="ECO:0000256" key="1">
    <source>
        <dbReference type="SAM" id="SignalP"/>
    </source>
</evidence>
<feature type="domain" description="Phytase-like" evidence="2">
    <location>
        <begin position="63"/>
        <end position="377"/>
    </location>
</feature>
<sequence>MTLCRLSTSRSLVLSLLAAAALTACGGSGDGVDPFGSPDVTVSSLRLIGQQVLPRRLDYAGTVVGGLSGVDYDAKTDTYVFISDDRTTTDSPGAPRLYTAKLSFDATAFSSVSFTGVVNMKQPDGSVYPKVPDAKVADPESVRIDPVNGNWVWLSEGDRTLTSSPVRVINPFIREITPQGTHVREYSLPPMFQMNPLDIGPRGNLTFEGLSFSRDGQSAWVMMEGPLFQDGEPPTLTTGSLSRLTRFDRASGVANAQFVYPIDKVQAAPSPAGQFTVNGPTEILALSATRFLVLERSFSVGVVGNQVRLYEIDVANASNVLESASLTGAVPVTKRLVLDFETLKTQLGGIANLEGITFGPVLANGKRSLVVVADDNFPTADSATDRNQILVFEIQP</sequence>
<evidence type="ECO:0000313" key="3">
    <source>
        <dbReference type="EMBL" id="MBB3193632.1"/>
    </source>
</evidence>
<proteinExistence type="predicted"/>
<protein>
    <recommendedName>
        <fullName evidence="2">Phytase-like domain-containing protein</fullName>
    </recommendedName>
</protein>
<gene>
    <name evidence="3" type="ORF">FHS28_000997</name>
</gene>
<feature type="signal peptide" evidence="1">
    <location>
        <begin position="1"/>
        <end position="26"/>
    </location>
</feature>
<dbReference type="RefSeq" id="WP_184294169.1">
    <property type="nucleotide sequence ID" value="NZ_JACHXO010000001.1"/>
</dbReference>
<dbReference type="EMBL" id="JACHXO010000001">
    <property type="protein sequence ID" value="MBB3193632.1"/>
    <property type="molecule type" value="Genomic_DNA"/>
</dbReference>
<dbReference type="InterPro" id="IPR027372">
    <property type="entry name" value="Phytase-like_dom"/>
</dbReference>
<keyword evidence="4" id="KW-1185">Reference proteome</keyword>
<reference evidence="3 4" key="1">
    <citation type="submission" date="2020-08" db="EMBL/GenBank/DDBJ databases">
        <title>Genomic Encyclopedia of Type Strains, Phase III (KMG-III): the genomes of soil and plant-associated and newly described type strains.</title>
        <authorList>
            <person name="Whitman W."/>
        </authorList>
    </citation>
    <scope>NUCLEOTIDE SEQUENCE [LARGE SCALE GENOMIC DNA]</scope>
    <source>
        <strain evidence="3 4">CECT 7247</strain>
    </source>
</reference>
<comment type="caution">
    <text evidence="3">The sequence shown here is derived from an EMBL/GenBank/DDBJ whole genome shotgun (WGS) entry which is preliminary data.</text>
</comment>
<evidence type="ECO:0000259" key="2">
    <source>
        <dbReference type="Pfam" id="PF13449"/>
    </source>
</evidence>
<organism evidence="3 4">
    <name type="scientific">Roseateles terrae</name>
    <dbReference type="NCBI Taxonomy" id="431060"/>
    <lineage>
        <taxon>Bacteria</taxon>
        <taxon>Pseudomonadati</taxon>
        <taxon>Pseudomonadota</taxon>
        <taxon>Betaproteobacteria</taxon>
        <taxon>Burkholderiales</taxon>
        <taxon>Sphaerotilaceae</taxon>
        <taxon>Roseateles</taxon>
    </lineage>
</organism>
<name>A0ABR6GPL7_9BURK</name>
<dbReference type="Proteomes" id="UP000574369">
    <property type="component" value="Unassembled WGS sequence"/>
</dbReference>
<dbReference type="Pfam" id="PF13449">
    <property type="entry name" value="Phytase-like"/>
    <property type="match status" value="1"/>
</dbReference>
<dbReference type="PANTHER" id="PTHR37957:SF1">
    <property type="entry name" value="PHYTASE-LIKE DOMAIN-CONTAINING PROTEIN"/>
    <property type="match status" value="1"/>
</dbReference>
<keyword evidence="1" id="KW-0732">Signal</keyword>
<feature type="chain" id="PRO_5047169522" description="Phytase-like domain-containing protein" evidence="1">
    <location>
        <begin position="27"/>
        <end position="396"/>
    </location>
</feature>
<accession>A0ABR6GPL7</accession>
<dbReference type="PANTHER" id="PTHR37957">
    <property type="entry name" value="BLR7070 PROTEIN"/>
    <property type="match status" value="1"/>
</dbReference>